<keyword evidence="2" id="KW-1185">Reference proteome</keyword>
<organism evidence="1 2">
    <name type="scientific">Algoriphagus taiwanensis</name>
    <dbReference type="NCBI Taxonomy" id="1445656"/>
    <lineage>
        <taxon>Bacteria</taxon>
        <taxon>Pseudomonadati</taxon>
        <taxon>Bacteroidota</taxon>
        <taxon>Cytophagia</taxon>
        <taxon>Cytophagales</taxon>
        <taxon>Cyclobacteriaceae</taxon>
        <taxon>Algoriphagus</taxon>
    </lineage>
</organism>
<protein>
    <submittedName>
        <fullName evidence="1">Uncharacterized protein</fullName>
    </submittedName>
</protein>
<gene>
    <name evidence="1" type="ORF">Ataiwa_06470</name>
</gene>
<reference evidence="1 2" key="1">
    <citation type="submission" date="2023-08" db="EMBL/GenBank/DDBJ databases">
        <title>Draft genome sequence of Algoriphagus taiwanensis.</title>
        <authorList>
            <person name="Takatani N."/>
            <person name="Hosokawa M."/>
            <person name="Sawabe T."/>
        </authorList>
    </citation>
    <scope>NUCLEOTIDE SEQUENCE [LARGE SCALE GENOMIC DNA]</scope>
    <source>
        <strain evidence="1 2">JCM 19755</strain>
    </source>
</reference>
<proteinExistence type="predicted"/>
<dbReference type="EMBL" id="BTPE01000002">
    <property type="protein sequence ID" value="GMQ32375.1"/>
    <property type="molecule type" value="Genomic_DNA"/>
</dbReference>
<evidence type="ECO:0000313" key="2">
    <source>
        <dbReference type="Proteomes" id="UP001307705"/>
    </source>
</evidence>
<comment type="caution">
    <text evidence="1">The sequence shown here is derived from an EMBL/GenBank/DDBJ whole genome shotgun (WGS) entry which is preliminary data.</text>
</comment>
<sequence>MIIQTLNAKFLIESSSDCDGCLMVYSDNSEQLQRLFGSSVHHSRNFSEMPFLTKTCKQDFAHTLILLVKEIDYSNFPSISGNLPVISHLS</sequence>
<accession>A0ABQ6PWN7</accession>
<dbReference type="Proteomes" id="UP001307705">
    <property type="component" value="Unassembled WGS sequence"/>
</dbReference>
<evidence type="ECO:0000313" key="1">
    <source>
        <dbReference type="EMBL" id="GMQ32375.1"/>
    </source>
</evidence>
<name>A0ABQ6PWN7_9BACT</name>